<dbReference type="Gene3D" id="3.40.50.300">
    <property type="entry name" value="P-loop containing nucleotide triphosphate hydrolases"/>
    <property type="match status" value="1"/>
</dbReference>
<reference evidence="3 4" key="1">
    <citation type="journal article" date="2014" name="Nature">
        <title>An environmental bacterial taxon with a large and distinct metabolic repertoire.</title>
        <authorList>
            <person name="Wilson M.C."/>
            <person name="Mori T."/>
            <person name="Ruckert C."/>
            <person name="Uria A.R."/>
            <person name="Helf M.J."/>
            <person name="Takada K."/>
            <person name="Gernert C."/>
            <person name="Steffens U.A."/>
            <person name="Heycke N."/>
            <person name="Schmitt S."/>
            <person name="Rinke C."/>
            <person name="Helfrich E.J."/>
            <person name="Brachmann A.O."/>
            <person name="Gurgui C."/>
            <person name="Wakimoto T."/>
            <person name="Kracht M."/>
            <person name="Crusemann M."/>
            <person name="Hentschel U."/>
            <person name="Abe I."/>
            <person name="Matsunaga S."/>
            <person name="Kalinowski J."/>
            <person name="Takeyama H."/>
            <person name="Piel J."/>
        </authorList>
    </citation>
    <scope>NUCLEOTIDE SEQUENCE [LARGE SCALE GENOMIC DNA]</scope>
    <source>
        <strain evidence="4">TSY2</strain>
    </source>
</reference>
<keyword evidence="4" id="KW-1185">Reference proteome</keyword>
<dbReference type="Pfam" id="PF17868">
    <property type="entry name" value="AAA_lid_8"/>
    <property type="match status" value="1"/>
</dbReference>
<dbReference type="Pfam" id="PF20030">
    <property type="entry name" value="bpMoxR"/>
    <property type="match status" value="1"/>
</dbReference>
<dbReference type="InterPro" id="IPR041538">
    <property type="entry name" value="RavA-like_AAA_lid"/>
</dbReference>
<gene>
    <name evidence="3" type="ORF">ETSY2_50505</name>
</gene>
<evidence type="ECO:0000259" key="2">
    <source>
        <dbReference type="SMART" id="SM00382"/>
    </source>
</evidence>
<dbReference type="SUPFAM" id="SSF52540">
    <property type="entry name" value="P-loop containing nucleoside triphosphate hydrolases"/>
    <property type="match status" value="1"/>
</dbReference>
<evidence type="ECO:0000313" key="4">
    <source>
        <dbReference type="Proteomes" id="UP000019140"/>
    </source>
</evidence>
<dbReference type="AlphaFoldDB" id="W4L9F3"/>
<dbReference type="InterPro" id="IPR003593">
    <property type="entry name" value="AAA+_ATPase"/>
</dbReference>
<feature type="non-terminal residue" evidence="3">
    <location>
        <position position="384"/>
    </location>
</feature>
<dbReference type="Proteomes" id="UP000019140">
    <property type="component" value="Unassembled WGS sequence"/>
</dbReference>
<dbReference type="PANTHER" id="PTHR42759">
    <property type="entry name" value="MOXR FAMILY PROTEIN"/>
    <property type="match status" value="1"/>
</dbReference>
<sequence length="384" mass="43344">MNYLDGLAQVRRQMDRFVVGHNDVKEALMLGLIAREHIYLEGPPGTAKTMLAEITSEAAELEFFFYQLHRDTRLAELVGDTVIFREQEEGGEIIRQMNRKGGILTSQICVLDDISRSPGEALNVLLRVLNERKYGGDPIPLLTAIATGNPTKEDYYNEPLDPANLDRFTLQMKTLGLVGRNHWEDAAQVIDLYASTSSNVREVDEKVDRAALDAANTAMPKVDLTPAVKQLVLEFLNVLINDYGCDDKNSMLTDRTFLVKAVKILKSKAVLEGRDHCVPEDMFVMKYLTTFRIPEELHDRIEDIIAELLRKKKIVPDESEEIEQMSQAQSEEQSEGEPRTDYSAQEAAVDHRKQQMELGEMIQQTLSPNAEDGGDNSEMNLDQE</sequence>
<dbReference type="PANTHER" id="PTHR42759:SF1">
    <property type="entry name" value="MAGNESIUM-CHELATASE SUBUNIT CHLD"/>
    <property type="match status" value="1"/>
</dbReference>
<dbReference type="SMART" id="SM00382">
    <property type="entry name" value="AAA"/>
    <property type="match status" value="1"/>
</dbReference>
<comment type="caution">
    <text evidence="3">The sequence shown here is derived from an EMBL/GenBank/DDBJ whole genome shotgun (WGS) entry which is preliminary data.</text>
</comment>
<dbReference type="EMBL" id="AZHX01002544">
    <property type="protein sequence ID" value="ETW93966.1"/>
    <property type="molecule type" value="Genomic_DNA"/>
</dbReference>
<name>W4L9F3_9BACT</name>
<feature type="region of interest" description="Disordered" evidence="1">
    <location>
        <begin position="319"/>
        <end position="384"/>
    </location>
</feature>
<evidence type="ECO:0000256" key="1">
    <source>
        <dbReference type="SAM" id="MobiDB-lite"/>
    </source>
</evidence>
<dbReference type="InterPro" id="IPR045427">
    <property type="entry name" value="MoxR"/>
</dbReference>
<proteinExistence type="predicted"/>
<evidence type="ECO:0000313" key="3">
    <source>
        <dbReference type="EMBL" id="ETW93966.1"/>
    </source>
</evidence>
<dbReference type="CDD" id="cd00009">
    <property type="entry name" value="AAA"/>
    <property type="match status" value="1"/>
</dbReference>
<organism evidence="3 4">
    <name type="scientific">Candidatus Entotheonella gemina</name>
    <dbReference type="NCBI Taxonomy" id="1429439"/>
    <lineage>
        <taxon>Bacteria</taxon>
        <taxon>Pseudomonadati</taxon>
        <taxon>Nitrospinota/Tectimicrobiota group</taxon>
        <taxon>Candidatus Tectimicrobiota</taxon>
        <taxon>Candidatus Entotheonellia</taxon>
        <taxon>Candidatus Entotheonellales</taxon>
        <taxon>Candidatus Entotheonellaceae</taxon>
        <taxon>Candidatus Entotheonella</taxon>
    </lineage>
</organism>
<dbReference type="HOGENOM" id="CLU_720616_0_0_7"/>
<dbReference type="InterPro" id="IPR027417">
    <property type="entry name" value="P-loop_NTPase"/>
</dbReference>
<feature type="domain" description="AAA+ ATPase" evidence="2">
    <location>
        <begin position="34"/>
        <end position="176"/>
    </location>
</feature>
<protein>
    <recommendedName>
        <fullName evidence="2">AAA+ ATPase domain-containing protein</fullName>
    </recommendedName>
</protein>
<accession>W4L9F3</accession>
<dbReference type="InterPro" id="IPR050764">
    <property type="entry name" value="CbbQ/NirQ/NorQ/GpvN"/>
</dbReference>